<accession>V3ZRY6</accession>
<dbReference type="Proteomes" id="UP000030746">
    <property type="component" value="Unassembled WGS sequence"/>
</dbReference>
<reference evidence="2 3" key="1">
    <citation type="journal article" date="2013" name="Nature">
        <title>Insights into bilaterian evolution from three spiralian genomes.</title>
        <authorList>
            <person name="Simakov O."/>
            <person name="Marletaz F."/>
            <person name="Cho S.J."/>
            <person name="Edsinger-Gonzales E."/>
            <person name="Havlak P."/>
            <person name="Hellsten U."/>
            <person name="Kuo D.H."/>
            <person name="Larsson T."/>
            <person name="Lv J."/>
            <person name="Arendt D."/>
            <person name="Savage R."/>
            <person name="Osoegawa K."/>
            <person name="de Jong P."/>
            <person name="Grimwood J."/>
            <person name="Chapman J.A."/>
            <person name="Shapiro H."/>
            <person name="Aerts A."/>
            <person name="Otillar R.P."/>
            <person name="Terry A.Y."/>
            <person name="Boore J.L."/>
            <person name="Grigoriev I.V."/>
            <person name="Lindberg D.R."/>
            <person name="Seaver E.C."/>
            <person name="Weisblat D.A."/>
            <person name="Putnam N.H."/>
            <person name="Rokhsar D.S."/>
        </authorList>
    </citation>
    <scope>NUCLEOTIDE SEQUENCE [LARGE SCALE GENOMIC DNA]</scope>
</reference>
<dbReference type="AlphaFoldDB" id="V3ZRY6"/>
<dbReference type="PANTHER" id="PTHR21580">
    <property type="entry name" value="SHIPPO-1-RELATED"/>
    <property type="match status" value="1"/>
</dbReference>
<evidence type="ECO:0000256" key="1">
    <source>
        <dbReference type="SAM" id="MobiDB-lite"/>
    </source>
</evidence>
<name>V3ZRY6_LOTGI</name>
<dbReference type="CTD" id="20250169"/>
<feature type="compositionally biased region" description="Polar residues" evidence="1">
    <location>
        <begin position="201"/>
        <end position="213"/>
    </location>
</feature>
<gene>
    <name evidence="2" type="ORF">LOTGIDRAFT_236494</name>
</gene>
<dbReference type="HOGENOM" id="CLU_554672_0_0_1"/>
<feature type="region of interest" description="Disordered" evidence="1">
    <location>
        <begin position="176"/>
        <end position="230"/>
    </location>
</feature>
<dbReference type="GeneID" id="20250169"/>
<dbReference type="RefSeq" id="XP_009065680.1">
    <property type="nucleotide sequence ID" value="XM_009067432.1"/>
</dbReference>
<feature type="region of interest" description="Disordered" evidence="1">
    <location>
        <begin position="381"/>
        <end position="482"/>
    </location>
</feature>
<dbReference type="Pfam" id="PF07004">
    <property type="entry name" value="SHIPPO-rpt"/>
    <property type="match status" value="6"/>
</dbReference>
<organism evidence="2 3">
    <name type="scientific">Lottia gigantea</name>
    <name type="common">Giant owl limpet</name>
    <dbReference type="NCBI Taxonomy" id="225164"/>
    <lineage>
        <taxon>Eukaryota</taxon>
        <taxon>Metazoa</taxon>
        <taxon>Spiralia</taxon>
        <taxon>Lophotrochozoa</taxon>
        <taxon>Mollusca</taxon>
        <taxon>Gastropoda</taxon>
        <taxon>Patellogastropoda</taxon>
        <taxon>Lottioidea</taxon>
        <taxon>Lottiidae</taxon>
        <taxon>Lottia</taxon>
    </lineage>
</organism>
<feature type="region of interest" description="Disordered" evidence="1">
    <location>
        <begin position="52"/>
        <end position="72"/>
    </location>
</feature>
<evidence type="ECO:0000313" key="2">
    <source>
        <dbReference type="EMBL" id="ESO83651.1"/>
    </source>
</evidence>
<dbReference type="EMBL" id="KB203629">
    <property type="protein sequence ID" value="ESO83651.1"/>
    <property type="molecule type" value="Genomic_DNA"/>
</dbReference>
<dbReference type="InterPro" id="IPR010736">
    <property type="entry name" value="SHIPPO-rpt"/>
</dbReference>
<dbReference type="KEGG" id="lgi:LOTGIDRAFT_236494"/>
<feature type="compositionally biased region" description="Polar residues" evidence="1">
    <location>
        <begin position="457"/>
        <end position="469"/>
    </location>
</feature>
<dbReference type="OMA" id="PNHYNIR"/>
<dbReference type="InterPro" id="IPR051291">
    <property type="entry name" value="CIMAP"/>
</dbReference>
<dbReference type="OrthoDB" id="429991at2759"/>
<proteinExistence type="predicted"/>
<evidence type="ECO:0000313" key="3">
    <source>
        <dbReference type="Proteomes" id="UP000030746"/>
    </source>
</evidence>
<sequence length="506" mass="56124">MDTKVQLPAFLQQIFNATKEESEVDLSSVQSQKPQNFRLDRTSMGEYIVPEGEKPLTSLGIPGPGPADYSPEIRATRYEPPHYSVAGKYKVLKPKKAPGPANYSTGRDLKWKDRHLSLKGRTTSIYDDEAAKSASDIGPARYNVRVNEVGSTGPRYSMRTRHQDAGLKNSLIQPADVAGFETPGPNNWPSSGYWRCGPQKSFGNSRKTISSQEGPGPADYTIGNPESGPAYSLAKRLQYQDVSSKENVPAPNVYDVGSTIGQAVAKSMTARREDLQAQKYGPSPNSYYVKSTMLDTDKAKTMKYRWFDRNDEYHPGPGDYEVKPKVIQERHPAYSCRHRTKLSYPVSKYSGLGPESSPGPANYNLTTEFLKNDRPAFSIGHRSKTWQDIDGPGPNEYNAEKYPKPGAQKAPAFSMGKRINRLHIDQGPGPAAYHPVVKDSGPSYTITKRSKPLKKFTNPSPNKYTPPSEQTHKGLPTKMGTSFKSRASPWIYSGFKTNKLYNPIPS</sequence>
<protein>
    <submittedName>
        <fullName evidence="2">Uncharacterized protein</fullName>
    </submittedName>
</protein>
<dbReference type="PANTHER" id="PTHR21580:SF28">
    <property type="entry name" value="BOREALIN N-TERMINAL DOMAIN-CONTAINING PROTEIN-RELATED"/>
    <property type="match status" value="1"/>
</dbReference>
<keyword evidence="3" id="KW-1185">Reference proteome</keyword>